<dbReference type="PANTHER" id="PTHR23092:SF15">
    <property type="entry name" value="INACTIVE NON-CANONICAL POLY(A) RNA POLYMERASE PROTEIN TRF4-2-RELATED"/>
    <property type="match status" value="1"/>
</dbReference>
<feature type="compositionally biased region" description="Low complexity" evidence="1">
    <location>
        <begin position="22"/>
        <end position="49"/>
    </location>
</feature>
<dbReference type="InterPro" id="IPR043519">
    <property type="entry name" value="NT_sf"/>
</dbReference>
<dbReference type="GO" id="GO:0003729">
    <property type="term" value="F:mRNA binding"/>
    <property type="evidence" value="ECO:0007669"/>
    <property type="project" value="TreeGrafter"/>
</dbReference>
<reference evidence="3 4" key="1">
    <citation type="submission" date="2017-09" db="EMBL/GenBank/DDBJ databases">
        <title>Genome sequencing of Besnoitia besnoiti strain Bb-Ger1.</title>
        <authorList>
            <person name="Schares G."/>
            <person name="Venepally P."/>
            <person name="Lorenzi H.A."/>
        </authorList>
    </citation>
    <scope>NUCLEOTIDE SEQUENCE [LARGE SCALE GENOMIC DNA]</scope>
    <source>
        <strain evidence="3 4">Bb-Ger1</strain>
    </source>
</reference>
<evidence type="ECO:0000313" key="3">
    <source>
        <dbReference type="EMBL" id="PFH31544.1"/>
    </source>
</evidence>
<feature type="compositionally biased region" description="Low complexity" evidence="1">
    <location>
        <begin position="750"/>
        <end position="765"/>
    </location>
</feature>
<dbReference type="GO" id="GO:0005730">
    <property type="term" value="C:nucleolus"/>
    <property type="evidence" value="ECO:0007669"/>
    <property type="project" value="TreeGrafter"/>
</dbReference>
<dbReference type="PANTHER" id="PTHR23092">
    <property type="entry name" value="POLY(A) RNA POLYMERASE"/>
    <property type="match status" value="1"/>
</dbReference>
<dbReference type="EMBL" id="NWUJ01000014">
    <property type="protein sequence ID" value="PFH31544.1"/>
    <property type="molecule type" value="Genomic_DNA"/>
</dbReference>
<dbReference type="STRING" id="94643.A0A2A9M2V0"/>
<dbReference type="GO" id="GO:1990817">
    <property type="term" value="F:poly(A) RNA polymerase activity"/>
    <property type="evidence" value="ECO:0007669"/>
    <property type="project" value="InterPro"/>
</dbReference>
<dbReference type="GeneID" id="40307570"/>
<feature type="compositionally biased region" description="Basic and acidic residues" evidence="1">
    <location>
        <begin position="720"/>
        <end position="732"/>
    </location>
</feature>
<dbReference type="SUPFAM" id="SSF81631">
    <property type="entry name" value="PAP/OAS1 substrate-binding domain"/>
    <property type="match status" value="1"/>
</dbReference>
<feature type="region of interest" description="Disordered" evidence="1">
    <location>
        <begin position="213"/>
        <end position="244"/>
    </location>
</feature>
<keyword evidence="4" id="KW-1185">Reference proteome</keyword>
<feature type="compositionally biased region" description="Basic residues" evidence="1">
    <location>
        <begin position="228"/>
        <end position="238"/>
    </location>
</feature>
<feature type="region of interest" description="Disordered" evidence="1">
    <location>
        <begin position="95"/>
        <end position="158"/>
    </location>
</feature>
<dbReference type="GO" id="GO:0043634">
    <property type="term" value="P:polyadenylation-dependent ncRNA catabolic process"/>
    <property type="evidence" value="ECO:0007669"/>
    <property type="project" value="TreeGrafter"/>
</dbReference>
<feature type="region of interest" description="Disordered" evidence="1">
    <location>
        <begin position="1"/>
        <end position="49"/>
    </location>
</feature>
<feature type="compositionally biased region" description="Basic and acidic residues" evidence="1">
    <location>
        <begin position="218"/>
        <end position="227"/>
    </location>
</feature>
<protein>
    <submittedName>
        <fullName evidence="3">Polynucleotide adenylyltransferase</fullName>
    </submittedName>
</protein>
<dbReference type="RefSeq" id="XP_029215553.1">
    <property type="nucleotide sequence ID" value="XM_029361198.1"/>
</dbReference>
<dbReference type="CDD" id="cd05402">
    <property type="entry name" value="NT_PAP_TUTase"/>
    <property type="match status" value="1"/>
</dbReference>
<feature type="compositionally biased region" description="Acidic residues" evidence="1">
    <location>
        <begin position="733"/>
        <end position="743"/>
    </location>
</feature>
<dbReference type="GO" id="GO:0031499">
    <property type="term" value="C:TRAMP complex"/>
    <property type="evidence" value="ECO:0007669"/>
    <property type="project" value="TreeGrafter"/>
</dbReference>
<feature type="compositionally biased region" description="Basic and acidic residues" evidence="1">
    <location>
        <begin position="131"/>
        <end position="141"/>
    </location>
</feature>
<organism evidence="3 4">
    <name type="scientific">Besnoitia besnoiti</name>
    <name type="common">Apicomplexan protozoan</name>
    <dbReference type="NCBI Taxonomy" id="94643"/>
    <lineage>
        <taxon>Eukaryota</taxon>
        <taxon>Sar</taxon>
        <taxon>Alveolata</taxon>
        <taxon>Apicomplexa</taxon>
        <taxon>Conoidasida</taxon>
        <taxon>Coccidia</taxon>
        <taxon>Eucoccidiorida</taxon>
        <taxon>Eimeriorina</taxon>
        <taxon>Sarcocystidae</taxon>
        <taxon>Besnoitia</taxon>
    </lineage>
</organism>
<sequence length="827" mass="89054">MEGDAPPESPCSPVGAHLPPQSSEFPSPSCAASAPSPASCSPSLAPCSSSSAAASASCVAPSGVCSPAAVSGKSWLQGADAYLLVDEERHRKQRELNQVFKEKQKESQATPADADAGELSSSAAENPSQQGDERHERDGAREGNAAAAAVPATAAARGASQKEEFLAFEKEKRATQSATRNASNAQADREEVAASLAPWFRVPAACLSETTTTAGRNWRGDERDRGDRHRSRRDRGHARLPTPPSFHVSLHKEICDLLKYIQPTAVEEYKMLKAVARLRFAASLCFPGCSCRCFGSFATNLGLPGADVDVCLVLPAASPFQTPPQAAPHAAAQAGARVDAKRPRDDAKTAFLATLSAEAARRHSESVAQLTLLATTLQSLDVAQALELVATARVPIVKYIDAETGVPVDVTVNQISSLETTAFVRQMLLKFPLLRPLLLLVKLLLKMRNLSETYRGGAGSYLLFTMAVLFLKTWPAAHDPTLQRDLLLSHLLLDFLFFWSRHWNYKDWGGCVRGLGHTFLKNIRPDLWGDRRELLCMESPTTPDVDLGKNAFNIASVRAAFHQAFADLMAVEVEWNQAEARWIEEAEEAAARNLPISPFPRRFSESLLAHLYDTSHPIFALREPRRTLERAPGMSCLVRRGGVGRQGGEETEDEALAGLLGLGVEPAGVKSESADANAAAWMEPEIPPELLEEVAVEFLAASASWSGKKAKIGGKKRKNRPQDARGEARDSAAEEAEGAEEGQDERLEGDNAQANEAPPAAAEGGSEAEDKAENVLSTKDSDSASDNEMEDIFTSFGWSAAERQLAKKKSEASYASFLTRLASLAPA</sequence>
<evidence type="ECO:0000313" key="4">
    <source>
        <dbReference type="Proteomes" id="UP000224006"/>
    </source>
</evidence>
<gene>
    <name evidence="3" type="ORF">BESB_025100</name>
</gene>
<dbReference type="SUPFAM" id="SSF81301">
    <property type="entry name" value="Nucleotidyltransferase"/>
    <property type="match status" value="1"/>
</dbReference>
<dbReference type="Proteomes" id="UP000224006">
    <property type="component" value="Unassembled WGS sequence"/>
</dbReference>
<dbReference type="KEGG" id="bbes:BESB_025100"/>
<name>A0A2A9M2V0_BESBE</name>
<dbReference type="InterPro" id="IPR054708">
    <property type="entry name" value="MTPAP-like_central"/>
</dbReference>
<proteinExistence type="predicted"/>
<evidence type="ECO:0000259" key="2">
    <source>
        <dbReference type="Pfam" id="PF22600"/>
    </source>
</evidence>
<feature type="compositionally biased region" description="Basic residues" evidence="1">
    <location>
        <begin position="710"/>
        <end position="719"/>
    </location>
</feature>
<dbReference type="OrthoDB" id="332173at2759"/>
<feature type="region of interest" description="Disordered" evidence="1">
    <location>
        <begin position="710"/>
        <end position="788"/>
    </location>
</feature>
<keyword evidence="3" id="KW-0548">Nucleotidyltransferase</keyword>
<dbReference type="InterPro" id="IPR045862">
    <property type="entry name" value="Trf4-like"/>
</dbReference>
<accession>A0A2A9M2V0</accession>
<feature type="compositionally biased region" description="Low complexity" evidence="1">
    <location>
        <begin position="142"/>
        <end position="158"/>
    </location>
</feature>
<dbReference type="Pfam" id="PF22600">
    <property type="entry name" value="MTPAP-like_central"/>
    <property type="match status" value="1"/>
</dbReference>
<dbReference type="Gene3D" id="3.30.460.10">
    <property type="entry name" value="Beta Polymerase, domain 2"/>
    <property type="match status" value="1"/>
</dbReference>
<feature type="domain" description="Poly(A) RNA polymerase mitochondrial-like central palm" evidence="2">
    <location>
        <begin position="250"/>
        <end position="425"/>
    </location>
</feature>
<dbReference type="GO" id="GO:0031123">
    <property type="term" value="P:RNA 3'-end processing"/>
    <property type="evidence" value="ECO:0007669"/>
    <property type="project" value="TreeGrafter"/>
</dbReference>
<dbReference type="VEuPathDB" id="ToxoDB:BESB_025100"/>
<comment type="caution">
    <text evidence="3">The sequence shown here is derived from an EMBL/GenBank/DDBJ whole genome shotgun (WGS) entry which is preliminary data.</text>
</comment>
<dbReference type="Gene3D" id="1.10.1410.10">
    <property type="match status" value="1"/>
</dbReference>
<evidence type="ECO:0000256" key="1">
    <source>
        <dbReference type="SAM" id="MobiDB-lite"/>
    </source>
</evidence>
<keyword evidence="3" id="KW-0808">Transferase</keyword>
<dbReference type="AlphaFoldDB" id="A0A2A9M2V0"/>
<feature type="compositionally biased region" description="Polar residues" evidence="1">
    <location>
        <begin position="119"/>
        <end position="130"/>
    </location>
</feature>